<dbReference type="Pfam" id="PF00498">
    <property type="entry name" value="FHA"/>
    <property type="match status" value="1"/>
</dbReference>
<evidence type="ECO:0000256" key="1">
    <source>
        <dbReference type="SAM" id="Phobius"/>
    </source>
</evidence>
<keyword evidence="1" id="KW-0812">Transmembrane</keyword>
<dbReference type="SUPFAM" id="SSF49879">
    <property type="entry name" value="SMAD/FHA domain"/>
    <property type="match status" value="1"/>
</dbReference>
<keyword evidence="1" id="KW-1133">Transmembrane helix</keyword>
<dbReference type="SMART" id="SM00240">
    <property type="entry name" value="FHA"/>
    <property type="match status" value="1"/>
</dbReference>
<feature type="transmembrane region" description="Helical" evidence="1">
    <location>
        <begin position="12"/>
        <end position="30"/>
    </location>
</feature>
<gene>
    <name evidence="3" type="ORF">J2Z80_000519</name>
</gene>
<dbReference type="CDD" id="cd00060">
    <property type="entry name" value="FHA"/>
    <property type="match status" value="1"/>
</dbReference>
<dbReference type="InterPro" id="IPR050923">
    <property type="entry name" value="Cell_Proc_Reg/RNA_Proc"/>
</dbReference>
<sequence length="133" mass="15403">MYQLAANILKYVLLLLIYLFLYRVFKIIYLDIKGVRKEREVTKAKLVSLSGKGSFNLFEVTTIGRADDCDIVMENPYVSSKHAMIRKNGKKFIIQDLNSTNGTYVNGKRVKNIARIKNNDVIKFGNEEYRFLI</sequence>
<name>A0ABS4NBH1_9THEO</name>
<dbReference type="EMBL" id="JAGGLT010000004">
    <property type="protein sequence ID" value="MBP2071019.1"/>
    <property type="molecule type" value="Genomic_DNA"/>
</dbReference>
<dbReference type="PANTHER" id="PTHR23308">
    <property type="entry name" value="NUCLEAR INHIBITOR OF PROTEIN PHOSPHATASE-1"/>
    <property type="match status" value="1"/>
</dbReference>
<feature type="domain" description="FHA" evidence="2">
    <location>
        <begin position="61"/>
        <end position="110"/>
    </location>
</feature>
<reference evidence="3" key="1">
    <citation type="submission" date="2021-03" db="EMBL/GenBank/DDBJ databases">
        <title>Genomic Encyclopedia of Type Strains, Phase IV (KMG-IV): sequencing the most valuable type-strain genomes for metagenomic binning, comparative biology and taxonomic classification.</title>
        <authorList>
            <person name="Goeker M."/>
        </authorList>
    </citation>
    <scope>NUCLEOTIDE SEQUENCE</scope>
    <source>
        <strain evidence="3">DSM 101588</strain>
    </source>
</reference>
<dbReference type="RefSeq" id="WP_209452986.1">
    <property type="nucleotide sequence ID" value="NZ_JAGGLT010000004.1"/>
</dbReference>
<dbReference type="InterPro" id="IPR000253">
    <property type="entry name" value="FHA_dom"/>
</dbReference>
<organism evidence="3 4">
    <name type="scientific">Thermoanaerobacterium butyriciformans</name>
    <dbReference type="NCBI Taxonomy" id="1702242"/>
    <lineage>
        <taxon>Bacteria</taxon>
        <taxon>Bacillati</taxon>
        <taxon>Bacillota</taxon>
        <taxon>Clostridia</taxon>
        <taxon>Thermoanaerobacterales</taxon>
        <taxon>Thermoanaerobacteraceae</taxon>
        <taxon>Thermoanaerobacterium</taxon>
    </lineage>
</organism>
<dbReference type="Gene3D" id="2.60.200.20">
    <property type="match status" value="1"/>
</dbReference>
<keyword evidence="4" id="KW-1185">Reference proteome</keyword>
<dbReference type="Proteomes" id="UP001166402">
    <property type="component" value="Unassembled WGS sequence"/>
</dbReference>
<dbReference type="PROSITE" id="PS50006">
    <property type="entry name" value="FHA_DOMAIN"/>
    <property type="match status" value="1"/>
</dbReference>
<evidence type="ECO:0000259" key="2">
    <source>
        <dbReference type="PROSITE" id="PS50006"/>
    </source>
</evidence>
<proteinExistence type="predicted"/>
<accession>A0ABS4NBH1</accession>
<keyword evidence="1" id="KW-0472">Membrane</keyword>
<protein>
    <recommendedName>
        <fullName evidence="2">FHA domain-containing protein</fullName>
    </recommendedName>
</protein>
<evidence type="ECO:0000313" key="3">
    <source>
        <dbReference type="EMBL" id="MBP2071019.1"/>
    </source>
</evidence>
<comment type="caution">
    <text evidence="3">The sequence shown here is derived from an EMBL/GenBank/DDBJ whole genome shotgun (WGS) entry which is preliminary data.</text>
</comment>
<evidence type="ECO:0000313" key="4">
    <source>
        <dbReference type="Proteomes" id="UP001166402"/>
    </source>
</evidence>
<dbReference type="InterPro" id="IPR008984">
    <property type="entry name" value="SMAD_FHA_dom_sf"/>
</dbReference>